<feature type="non-terminal residue" evidence="7">
    <location>
        <position position="1"/>
    </location>
</feature>
<evidence type="ECO:0000313" key="7">
    <source>
        <dbReference type="EMBL" id="GMR40033.1"/>
    </source>
</evidence>
<keyword evidence="8" id="KW-1185">Reference proteome</keyword>
<evidence type="ECO:0000313" key="8">
    <source>
        <dbReference type="Proteomes" id="UP001328107"/>
    </source>
</evidence>
<dbReference type="InterPro" id="IPR008632">
    <property type="entry name" value="Gp-FAR-1"/>
</dbReference>
<keyword evidence="5" id="KW-0175">Coiled coil</keyword>
<comment type="similarity">
    <text evidence="2">Belongs to the fatty-acid and retinol-binding protein (FARBP) family.</text>
</comment>
<keyword evidence="6" id="KW-0446">Lipid-binding</keyword>
<dbReference type="Proteomes" id="UP001328107">
    <property type="component" value="Unassembled WGS sequence"/>
</dbReference>
<dbReference type="Pfam" id="PF05823">
    <property type="entry name" value="Gp-FAR-1"/>
    <property type="match status" value="1"/>
</dbReference>
<sequence length="183" mass="21168">GQKVDIFQLNSWIDVMSAFPQFIPDEIMALLKELTIDEKHEIIGIVNELENGSMAEPKTVEAAVRMIKQRTPRLYGQLQKINATFTDQFQKLRPATKNKVLEWGKLLFQNFNRKFDDELEAKIQPLKVMTTILNSYKQQSNELKDDFRSVFPKLSALFESDFIKMVINQMQLQLSVAQLIKSG</sequence>
<comment type="subcellular location">
    <subcellularLocation>
        <location evidence="1">Secreted</location>
    </subcellularLocation>
</comment>
<evidence type="ECO:0000256" key="4">
    <source>
        <dbReference type="ARBA" id="ARBA00022729"/>
    </source>
</evidence>
<evidence type="ECO:0000256" key="2">
    <source>
        <dbReference type="ARBA" id="ARBA00006648"/>
    </source>
</evidence>
<dbReference type="Gene3D" id="1.20.120.1100">
    <property type="match status" value="1"/>
</dbReference>
<evidence type="ECO:0000256" key="1">
    <source>
        <dbReference type="ARBA" id="ARBA00004613"/>
    </source>
</evidence>
<reference evidence="8" key="1">
    <citation type="submission" date="2022-10" db="EMBL/GenBank/DDBJ databases">
        <title>Genome assembly of Pristionchus species.</title>
        <authorList>
            <person name="Yoshida K."/>
            <person name="Sommer R.J."/>
        </authorList>
    </citation>
    <scope>NUCLEOTIDE SEQUENCE [LARGE SCALE GENOMIC DNA]</scope>
    <source>
        <strain evidence="8">RS5460</strain>
    </source>
</reference>
<proteinExistence type="inferred from homology"/>
<keyword evidence="4" id="KW-0732">Signal</keyword>
<dbReference type="PANTHER" id="PTHR31418">
    <property type="entry name" value="FATTY-ACID AND RETINOL-BINDING PROTEIN 1"/>
    <property type="match status" value="1"/>
</dbReference>
<protein>
    <submittedName>
        <fullName evidence="7">Uncharacterized protein</fullName>
    </submittedName>
</protein>
<evidence type="ECO:0000256" key="3">
    <source>
        <dbReference type="ARBA" id="ARBA00022525"/>
    </source>
</evidence>
<evidence type="ECO:0000256" key="5">
    <source>
        <dbReference type="ARBA" id="ARBA00023054"/>
    </source>
</evidence>
<gene>
    <name evidence="7" type="ORF">PMAYCL1PPCAC_10228</name>
</gene>
<accession>A0AAN4ZKG4</accession>
<dbReference type="PANTHER" id="PTHR31418:SF5">
    <property type="entry name" value="FATTY-ACID AND RETINOL-BINDING PROTEIN 1"/>
    <property type="match status" value="1"/>
</dbReference>
<name>A0AAN4ZKG4_9BILA</name>
<organism evidence="7 8">
    <name type="scientific">Pristionchus mayeri</name>
    <dbReference type="NCBI Taxonomy" id="1317129"/>
    <lineage>
        <taxon>Eukaryota</taxon>
        <taxon>Metazoa</taxon>
        <taxon>Ecdysozoa</taxon>
        <taxon>Nematoda</taxon>
        <taxon>Chromadorea</taxon>
        <taxon>Rhabditida</taxon>
        <taxon>Rhabditina</taxon>
        <taxon>Diplogasteromorpha</taxon>
        <taxon>Diplogasteroidea</taxon>
        <taxon>Neodiplogasteridae</taxon>
        <taxon>Pristionchus</taxon>
    </lineage>
</organism>
<dbReference type="GO" id="GO:0008289">
    <property type="term" value="F:lipid binding"/>
    <property type="evidence" value="ECO:0007669"/>
    <property type="project" value="UniProtKB-KW"/>
</dbReference>
<dbReference type="AlphaFoldDB" id="A0AAN4ZKG4"/>
<keyword evidence="3" id="KW-0964">Secreted</keyword>
<dbReference type="EMBL" id="BTRK01000003">
    <property type="protein sequence ID" value="GMR40033.1"/>
    <property type="molecule type" value="Genomic_DNA"/>
</dbReference>
<evidence type="ECO:0000256" key="6">
    <source>
        <dbReference type="ARBA" id="ARBA00023121"/>
    </source>
</evidence>
<dbReference type="GO" id="GO:0005576">
    <property type="term" value="C:extracellular region"/>
    <property type="evidence" value="ECO:0007669"/>
    <property type="project" value="UniProtKB-SubCell"/>
</dbReference>
<comment type="caution">
    <text evidence="7">The sequence shown here is derived from an EMBL/GenBank/DDBJ whole genome shotgun (WGS) entry which is preliminary data.</text>
</comment>